<feature type="compositionally biased region" description="Low complexity" evidence="1">
    <location>
        <begin position="244"/>
        <end position="258"/>
    </location>
</feature>
<evidence type="ECO:0000313" key="2">
    <source>
        <dbReference type="EMBL" id="GGS34128.1"/>
    </source>
</evidence>
<organism evidence="2 3">
    <name type="scientific">Streptomyces griseoviridis</name>
    <dbReference type="NCBI Taxonomy" id="45398"/>
    <lineage>
        <taxon>Bacteria</taxon>
        <taxon>Bacillati</taxon>
        <taxon>Actinomycetota</taxon>
        <taxon>Actinomycetes</taxon>
        <taxon>Kitasatosporales</taxon>
        <taxon>Streptomycetaceae</taxon>
        <taxon>Streptomyces</taxon>
    </lineage>
</organism>
<name>A0A918GGZ4_STRGD</name>
<feature type="compositionally biased region" description="Low complexity" evidence="1">
    <location>
        <begin position="214"/>
        <end position="234"/>
    </location>
</feature>
<sequence length="291" mass="29895">MTGTRPQGGFDRSDSCSTLADMSWTRRGFAALAVCVLLLTGSAGCGTSDTDGPERPAVTAAAGRLLDDTDEDGRRLREVGREDAPEVGIEVQPEADGDWRVRLTVRGFRFSPAGTPAEAVAGRGLAYLYVDGALVARLRDPAHRLAAGLVPRGTHHVTARLYADDGTVWAVDGEPVENTADITASGVTDAADAPSPADDPSLADARGRADGPSPADARGAADVPDPADVRATADAVDDTEPARDPAVPAVPAHPAHPARTAHRKAGTTAAPAAPEPPTPDPRSRDADGKAS</sequence>
<evidence type="ECO:0000313" key="3">
    <source>
        <dbReference type="Proteomes" id="UP000653493"/>
    </source>
</evidence>
<gene>
    <name evidence="2" type="ORF">GCM10010238_24180</name>
</gene>
<proteinExistence type="predicted"/>
<feature type="compositionally biased region" description="Low complexity" evidence="1">
    <location>
        <begin position="189"/>
        <end position="204"/>
    </location>
</feature>
<feature type="region of interest" description="Disordered" evidence="1">
    <location>
        <begin position="186"/>
        <end position="291"/>
    </location>
</feature>
<protein>
    <recommendedName>
        <fullName evidence="4">Secreted protein</fullName>
    </recommendedName>
</protein>
<accession>A0A918GGZ4</accession>
<dbReference type="AlphaFoldDB" id="A0A918GGZ4"/>
<dbReference type="Proteomes" id="UP000653493">
    <property type="component" value="Unassembled WGS sequence"/>
</dbReference>
<dbReference type="EMBL" id="BMSL01000005">
    <property type="protein sequence ID" value="GGS34128.1"/>
    <property type="molecule type" value="Genomic_DNA"/>
</dbReference>
<keyword evidence="3" id="KW-1185">Reference proteome</keyword>
<evidence type="ECO:0000256" key="1">
    <source>
        <dbReference type="SAM" id="MobiDB-lite"/>
    </source>
</evidence>
<feature type="compositionally biased region" description="Basic and acidic residues" evidence="1">
    <location>
        <begin position="281"/>
        <end position="291"/>
    </location>
</feature>
<reference evidence="2" key="2">
    <citation type="submission" date="2020-09" db="EMBL/GenBank/DDBJ databases">
        <authorList>
            <person name="Sun Q."/>
            <person name="Ohkuma M."/>
        </authorList>
    </citation>
    <scope>NUCLEOTIDE SEQUENCE</scope>
    <source>
        <strain evidence="2">JCM 4234</strain>
    </source>
</reference>
<evidence type="ECO:0008006" key="4">
    <source>
        <dbReference type="Google" id="ProtNLM"/>
    </source>
</evidence>
<comment type="caution">
    <text evidence="2">The sequence shown here is derived from an EMBL/GenBank/DDBJ whole genome shotgun (WGS) entry which is preliminary data.</text>
</comment>
<reference evidence="2" key="1">
    <citation type="journal article" date="2014" name="Int. J. Syst. Evol. Microbiol.">
        <title>Complete genome sequence of Corynebacterium casei LMG S-19264T (=DSM 44701T), isolated from a smear-ripened cheese.</title>
        <authorList>
            <consortium name="US DOE Joint Genome Institute (JGI-PGF)"/>
            <person name="Walter F."/>
            <person name="Albersmeier A."/>
            <person name="Kalinowski J."/>
            <person name="Ruckert C."/>
        </authorList>
    </citation>
    <scope>NUCLEOTIDE SEQUENCE</scope>
    <source>
        <strain evidence="2">JCM 4234</strain>
    </source>
</reference>